<protein>
    <submittedName>
        <fullName evidence="2">Glutaredoxin</fullName>
    </submittedName>
</protein>
<dbReference type="Gene3D" id="3.40.30.10">
    <property type="entry name" value="Glutaredoxin"/>
    <property type="match status" value="1"/>
</dbReference>
<gene>
    <name evidence="2" type="ORF">VV02_19050</name>
</gene>
<accession>A0A0K1JLK0</accession>
<sequence length="80" mass="8751">MSAHDVTIYWRPGCGYCTSLRAALGPDGSRAQWRNIWEDLEAAEVVRGINNGNEIVPTVVIDGKGYTNPDPALVHEALLE</sequence>
<dbReference type="EMBL" id="CP011112">
    <property type="protein sequence ID" value="AKU17453.1"/>
    <property type="molecule type" value="Genomic_DNA"/>
</dbReference>
<evidence type="ECO:0000313" key="3">
    <source>
        <dbReference type="Proteomes" id="UP000066480"/>
    </source>
</evidence>
<organism evidence="2 3">
    <name type="scientific">Luteipulveratus mongoliensis</name>
    <dbReference type="NCBI Taxonomy" id="571913"/>
    <lineage>
        <taxon>Bacteria</taxon>
        <taxon>Bacillati</taxon>
        <taxon>Actinomycetota</taxon>
        <taxon>Actinomycetes</taxon>
        <taxon>Micrococcales</taxon>
        <taxon>Dermacoccaceae</taxon>
        <taxon>Luteipulveratus</taxon>
    </lineage>
</organism>
<keyword evidence="3" id="KW-1185">Reference proteome</keyword>
<evidence type="ECO:0000313" key="2">
    <source>
        <dbReference type="EMBL" id="AKU17453.1"/>
    </source>
</evidence>
<dbReference type="SUPFAM" id="SSF52833">
    <property type="entry name" value="Thioredoxin-like"/>
    <property type="match status" value="1"/>
</dbReference>
<name>A0A0K1JLK0_9MICO</name>
<dbReference type="RefSeq" id="WP_052594049.1">
    <property type="nucleotide sequence ID" value="NZ_CP011112.1"/>
</dbReference>
<feature type="domain" description="Glutaredoxin" evidence="1">
    <location>
        <begin position="6"/>
        <end position="64"/>
    </location>
</feature>
<dbReference type="CDD" id="cd02976">
    <property type="entry name" value="NrdH"/>
    <property type="match status" value="1"/>
</dbReference>
<evidence type="ECO:0000259" key="1">
    <source>
        <dbReference type="Pfam" id="PF00462"/>
    </source>
</evidence>
<dbReference type="InterPro" id="IPR036249">
    <property type="entry name" value="Thioredoxin-like_sf"/>
</dbReference>
<dbReference type="OrthoDB" id="8991911at2"/>
<dbReference type="InterPro" id="IPR002109">
    <property type="entry name" value="Glutaredoxin"/>
</dbReference>
<reference evidence="2 3" key="1">
    <citation type="submission" date="2015-03" db="EMBL/GenBank/DDBJ databases">
        <title>Luteipulveratus halotolerans sp. nov., a novel actinobacterium (Dermacoccaceae) from Sarawak, Malaysia.</title>
        <authorList>
            <person name="Juboi H."/>
            <person name="Basik A."/>
            <person name="Shamsul S.S."/>
            <person name="Arnold P."/>
            <person name="Schmitt E.K."/>
            <person name="Sanglier J.-J."/>
            <person name="Yeo T."/>
        </authorList>
    </citation>
    <scope>NUCLEOTIDE SEQUENCE [LARGE SCALE GENOMIC DNA]</scope>
    <source>
        <strain evidence="2 3">MN07-A0370</strain>
    </source>
</reference>
<dbReference type="PROSITE" id="PS51354">
    <property type="entry name" value="GLUTAREDOXIN_2"/>
    <property type="match status" value="1"/>
</dbReference>
<dbReference type="STRING" id="571913.VV02_19050"/>
<proteinExistence type="predicted"/>
<dbReference type="Pfam" id="PF00462">
    <property type="entry name" value="Glutaredoxin"/>
    <property type="match status" value="1"/>
</dbReference>
<dbReference type="KEGG" id="lmoi:VV02_19050"/>
<dbReference type="AlphaFoldDB" id="A0A0K1JLK0"/>
<dbReference type="Proteomes" id="UP000066480">
    <property type="component" value="Chromosome"/>
</dbReference>